<feature type="domain" description="Thioesterase" evidence="3">
    <location>
        <begin position="77"/>
        <end position="153"/>
    </location>
</feature>
<keyword evidence="5" id="KW-1185">Reference proteome</keyword>
<accession>A0A1H1UNS9</accession>
<dbReference type="GO" id="GO:0047617">
    <property type="term" value="F:fatty acyl-CoA hydrolase activity"/>
    <property type="evidence" value="ECO:0007669"/>
    <property type="project" value="InterPro"/>
</dbReference>
<dbReference type="Gene3D" id="3.10.129.10">
    <property type="entry name" value="Hotdog Thioesterase"/>
    <property type="match status" value="1"/>
</dbReference>
<dbReference type="CDD" id="cd03443">
    <property type="entry name" value="PaaI_thioesterase"/>
    <property type="match status" value="1"/>
</dbReference>
<keyword evidence="2" id="KW-0378">Hydrolase</keyword>
<dbReference type="InterPro" id="IPR029069">
    <property type="entry name" value="HotDog_dom_sf"/>
</dbReference>
<dbReference type="InterPro" id="IPR006683">
    <property type="entry name" value="Thioestr_dom"/>
</dbReference>
<dbReference type="PANTHER" id="PTHR21660:SF1">
    <property type="entry name" value="ACYL-COENZYME A THIOESTERASE 13"/>
    <property type="match status" value="1"/>
</dbReference>
<dbReference type="AlphaFoldDB" id="A0A1H1UNS9"/>
<dbReference type="STRING" id="629680.SAMN04489751_2721"/>
<dbReference type="NCBIfam" id="TIGR00369">
    <property type="entry name" value="unchar_dom_1"/>
    <property type="match status" value="1"/>
</dbReference>
<evidence type="ECO:0000313" key="5">
    <source>
        <dbReference type="Proteomes" id="UP000199700"/>
    </source>
</evidence>
<dbReference type="OrthoDB" id="9813282at2"/>
<protein>
    <submittedName>
        <fullName evidence="4">Uncharacterized domain 1-containing protein</fullName>
    </submittedName>
</protein>
<name>A0A1H1UNS9_BRESA</name>
<evidence type="ECO:0000256" key="2">
    <source>
        <dbReference type="ARBA" id="ARBA00022801"/>
    </source>
</evidence>
<organism evidence="4 5">
    <name type="scientific">Brevibacterium sandarakinum</name>
    <dbReference type="NCBI Taxonomy" id="629680"/>
    <lineage>
        <taxon>Bacteria</taxon>
        <taxon>Bacillati</taxon>
        <taxon>Actinomycetota</taxon>
        <taxon>Actinomycetes</taxon>
        <taxon>Micrococcales</taxon>
        <taxon>Brevibacteriaceae</taxon>
        <taxon>Brevibacterium</taxon>
    </lineage>
</organism>
<comment type="similarity">
    <text evidence="1">Belongs to the thioesterase PaaI family.</text>
</comment>
<evidence type="ECO:0000313" key="4">
    <source>
        <dbReference type="EMBL" id="SDS73499.1"/>
    </source>
</evidence>
<dbReference type="InterPro" id="IPR003736">
    <property type="entry name" value="PAAI_dom"/>
</dbReference>
<reference evidence="4" key="1">
    <citation type="submission" date="2016-10" db="EMBL/GenBank/DDBJ databases">
        <authorList>
            <person name="Varghese N."/>
            <person name="Submissions S."/>
        </authorList>
    </citation>
    <scope>NUCLEOTIDE SEQUENCE [LARGE SCALE GENOMIC DNA]</scope>
    <source>
        <strain evidence="4">DSM 22082</strain>
    </source>
</reference>
<dbReference type="SUPFAM" id="SSF54637">
    <property type="entry name" value="Thioesterase/thiol ester dehydrase-isomerase"/>
    <property type="match status" value="1"/>
</dbReference>
<dbReference type="Pfam" id="PF03061">
    <property type="entry name" value="4HBT"/>
    <property type="match status" value="1"/>
</dbReference>
<dbReference type="Proteomes" id="UP000199700">
    <property type="component" value="Chromosome"/>
</dbReference>
<evidence type="ECO:0000256" key="1">
    <source>
        <dbReference type="ARBA" id="ARBA00008324"/>
    </source>
</evidence>
<gene>
    <name evidence="4" type="ORF">SAMN04489751_2721</name>
</gene>
<dbReference type="PANTHER" id="PTHR21660">
    <property type="entry name" value="THIOESTERASE SUPERFAMILY MEMBER-RELATED"/>
    <property type="match status" value="1"/>
</dbReference>
<evidence type="ECO:0000259" key="3">
    <source>
        <dbReference type="Pfam" id="PF03061"/>
    </source>
</evidence>
<dbReference type="RefSeq" id="WP_092106325.1">
    <property type="nucleotide sequence ID" value="NZ_LT629739.1"/>
</dbReference>
<dbReference type="EMBL" id="LT629739">
    <property type="protein sequence ID" value="SDS73499.1"/>
    <property type="molecule type" value="Genomic_DNA"/>
</dbReference>
<dbReference type="InterPro" id="IPR039298">
    <property type="entry name" value="ACOT13"/>
</dbReference>
<sequence length="169" mass="17626">MSTDSTTRETTVTWTDPSQGLSLLPTMDGIDFLRKMAAGEVPGAPIGAHIGMQIAEVGEGTVTFHCHPDESHYNPIGMVHGGLVCTLLDSALGCAVHTTLPAGTGYTSIEIKVNYLRPVSKDSGPLVCTGRVTKGGRRVAFAEGEVVDNLGKTVATASGSLLIFPLETT</sequence>
<proteinExistence type="inferred from homology"/>